<comment type="caution">
    <text evidence="2">The sequence shown here is derived from an EMBL/GenBank/DDBJ whole genome shotgun (WGS) entry which is preliminary data.</text>
</comment>
<organism evidence="2 3">
    <name type="scientific">Nephila pilipes</name>
    <name type="common">Giant wood spider</name>
    <name type="synonym">Nephila maculata</name>
    <dbReference type="NCBI Taxonomy" id="299642"/>
    <lineage>
        <taxon>Eukaryota</taxon>
        <taxon>Metazoa</taxon>
        <taxon>Ecdysozoa</taxon>
        <taxon>Arthropoda</taxon>
        <taxon>Chelicerata</taxon>
        <taxon>Arachnida</taxon>
        <taxon>Araneae</taxon>
        <taxon>Araneomorphae</taxon>
        <taxon>Entelegynae</taxon>
        <taxon>Araneoidea</taxon>
        <taxon>Nephilidae</taxon>
        <taxon>Nephila</taxon>
    </lineage>
</organism>
<evidence type="ECO:0000256" key="1">
    <source>
        <dbReference type="SAM" id="MobiDB-lite"/>
    </source>
</evidence>
<feature type="region of interest" description="Disordered" evidence="1">
    <location>
        <begin position="43"/>
        <end position="79"/>
    </location>
</feature>
<evidence type="ECO:0000313" key="2">
    <source>
        <dbReference type="EMBL" id="GFS91792.1"/>
    </source>
</evidence>
<reference evidence="2" key="1">
    <citation type="submission" date="2020-08" db="EMBL/GenBank/DDBJ databases">
        <title>Multicomponent nature underlies the extraordinary mechanical properties of spider dragline silk.</title>
        <authorList>
            <person name="Kono N."/>
            <person name="Nakamura H."/>
            <person name="Mori M."/>
            <person name="Yoshida Y."/>
            <person name="Ohtoshi R."/>
            <person name="Malay A.D."/>
            <person name="Moran D.A.P."/>
            <person name="Tomita M."/>
            <person name="Numata K."/>
            <person name="Arakawa K."/>
        </authorList>
    </citation>
    <scope>NUCLEOTIDE SEQUENCE</scope>
</reference>
<keyword evidence="3" id="KW-1185">Reference proteome</keyword>
<evidence type="ECO:0000313" key="3">
    <source>
        <dbReference type="Proteomes" id="UP000887013"/>
    </source>
</evidence>
<accession>A0A8X6TB97</accession>
<dbReference type="AlphaFoldDB" id="A0A8X6TB97"/>
<gene>
    <name evidence="2" type="ORF">NPIL_550211</name>
</gene>
<name>A0A8X6TB97_NEPPI</name>
<sequence length="79" mass="8674">MAHKASFATCFTIEKTLRRNSKALKKEAEATFPAVPIQPVEAATAHLPNASVDHDLRRTTPNDPEPESVDPFTAEIEES</sequence>
<protein>
    <submittedName>
        <fullName evidence="2">Uncharacterized protein</fullName>
    </submittedName>
</protein>
<dbReference type="Proteomes" id="UP000887013">
    <property type="component" value="Unassembled WGS sequence"/>
</dbReference>
<dbReference type="EMBL" id="BMAW01004966">
    <property type="protein sequence ID" value="GFS91792.1"/>
    <property type="molecule type" value="Genomic_DNA"/>
</dbReference>
<proteinExistence type="predicted"/>